<evidence type="ECO:0000313" key="4">
    <source>
        <dbReference type="Proteomes" id="UP000295096"/>
    </source>
</evidence>
<evidence type="ECO:0000256" key="2">
    <source>
        <dbReference type="SAM" id="MobiDB-lite"/>
    </source>
</evidence>
<dbReference type="EMBL" id="SMSJ01000027">
    <property type="protein sequence ID" value="TDH61020.1"/>
    <property type="molecule type" value="Genomic_DNA"/>
</dbReference>
<comment type="similarity">
    <text evidence="1">Belongs to the UPF0065 (bug) family.</text>
</comment>
<comment type="caution">
    <text evidence="3">The sequence shown here is derived from an EMBL/GenBank/DDBJ whole genome shotgun (WGS) entry which is preliminary data.</text>
</comment>
<dbReference type="SUPFAM" id="SSF53850">
    <property type="entry name" value="Periplasmic binding protein-like II"/>
    <property type="match status" value="1"/>
</dbReference>
<dbReference type="Gene3D" id="3.40.190.150">
    <property type="entry name" value="Bordetella uptake gene, domain 1"/>
    <property type="match status" value="1"/>
</dbReference>
<name>A0A4R5QCX7_9PROT</name>
<dbReference type="OrthoDB" id="7243264at2"/>
<dbReference type="PANTHER" id="PTHR42928">
    <property type="entry name" value="TRICARBOXYLATE-BINDING PROTEIN"/>
    <property type="match status" value="1"/>
</dbReference>
<reference evidence="3 4" key="1">
    <citation type="journal article" date="2016" name="J. Microbiol.">
        <title>Dankookia rubra gen. nov., sp. nov., an alphaproteobacterium isolated from sediment of a shallow stream.</title>
        <authorList>
            <person name="Kim W.H."/>
            <person name="Kim D.H."/>
            <person name="Kang K."/>
            <person name="Ahn T.Y."/>
        </authorList>
    </citation>
    <scope>NUCLEOTIDE SEQUENCE [LARGE SCALE GENOMIC DNA]</scope>
    <source>
        <strain evidence="3 4">JCM30602</strain>
    </source>
</reference>
<organism evidence="3 4">
    <name type="scientific">Dankookia rubra</name>
    <dbReference type="NCBI Taxonomy" id="1442381"/>
    <lineage>
        <taxon>Bacteria</taxon>
        <taxon>Pseudomonadati</taxon>
        <taxon>Pseudomonadota</taxon>
        <taxon>Alphaproteobacteria</taxon>
        <taxon>Acetobacterales</taxon>
        <taxon>Roseomonadaceae</taxon>
        <taxon>Dankookia</taxon>
    </lineage>
</organism>
<evidence type="ECO:0000313" key="3">
    <source>
        <dbReference type="EMBL" id="TDH61020.1"/>
    </source>
</evidence>
<dbReference type="InterPro" id="IPR042100">
    <property type="entry name" value="Bug_dom1"/>
</dbReference>
<dbReference type="InterPro" id="IPR005064">
    <property type="entry name" value="BUG"/>
</dbReference>
<dbReference type="AlphaFoldDB" id="A0A4R5QCX7"/>
<feature type="region of interest" description="Disordered" evidence="2">
    <location>
        <begin position="1"/>
        <end position="37"/>
    </location>
</feature>
<gene>
    <name evidence="3" type="ORF">E2C06_18755</name>
</gene>
<sequence>MRIRGRRGTCRLARGNGPYGSATVSGRAAASRAQAGRPGRRRFAVAESLWHRRCRVHLRRQTAIASGKTHQERIHMRRRAFTTLTAGLLATPALAQAPYPNRPIRMVVPLPAGGATDIWARLVAEPMAGILGQPVVIENRAGAGGLIGTEAVKNAPADGHTILFHIANFVQTPVVLRRWPYQLDDFAFLGKFGTTPLPLCVREDNPAKTLKEFVAWAKGKQLAFGTYSPGSSGHALAQAFSDLERLDMTAVHYRGEAPLLQDMLGGRVSCAFHSMTASGEQIRSGRLRPLATLGRGGIPSLPAVPTFVSLGYPDYFGNSGFIGLFAPVRTPEPILGALEDAFRETMARPEVLRRMAETDTIAQYLPPAAFRADVENYLAFWQGLVDRLGITAEG</sequence>
<protein>
    <submittedName>
        <fullName evidence="3">Tripartite tricarboxylate transporter substrate binding protein</fullName>
    </submittedName>
</protein>
<accession>A0A4R5QCX7</accession>
<keyword evidence="4" id="KW-1185">Reference proteome</keyword>
<dbReference type="Proteomes" id="UP000295096">
    <property type="component" value="Unassembled WGS sequence"/>
</dbReference>
<feature type="compositionally biased region" description="Low complexity" evidence="2">
    <location>
        <begin position="26"/>
        <end position="37"/>
    </location>
</feature>
<evidence type="ECO:0000256" key="1">
    <source>
        <dbReference type="ARBA" id="ARBA00006987"/>
    </source>
</evidence>
<dbReference type="CDD" id="cd07012">
    <property type="entry name" value="PBP2_Bug_TTT"/>
    <property type="match status" value="1"/>
</dbReference>
<dbReference type="PANTHER" id="PTHR42928:SF5">
    <property type="entry name" value="BLR1237 PROTEIN"/>
    <property type="match status" value="1"/>
</dbReference>
<dbReference type="Gene3D" id="3.40.190.10">
    <property type="entry name" value="Periplasmic binding protein-like II"/>
    <property type="match status" value="1"/>
</dbReference>
<proteinExistence type="inferred from homology"/>
<dbReference type="Pfam" id="PF03401">
    <property type="entry name" value="TctC"/>
    <property type="match status" value="1"/>
</dbReference>